<dbReference type="InterPro" id="IPR025297">
    <property type="entry name" value="DUF4159"/>
</dbReference>
<feature type="transmembrane region" description="Helical" evidence="1">
    <location>
        <begin position="61"/>
        <end position="82"/>
    </location>
</feature>
<dbReference type="InterPro" id="IPR024163">
    <property type="entry name" value="Aerotolerance_reg_N"/>
</dbReference>
<keyword evidence="1" id="KW-0472">Membrane</keyword>
<comment type="caution">
    <text evidence="4">The sequence shown here is derived from an EMBL/GenBank/DDBJ whole genome shotgun (WGS) entry which is preliminary data.</text>
</comment>
<dbReference type="EMBL" id="DTQM01000009">
    <property type="protein sequence ID" value="HGC41697.1"/>
    <property type="molecule type" value="Genomic_DNA"/>
</dbReference>
<dbReference type="CDD" id="cd03143">
    <property type="entry name" value="A4_beta-galactosidase_middle_domain"/>
    <property type="match status" value="1"/>
</dbReference>
<dbReference type="Pfam" id="PF13709">
    <property type="entry name" value="DUF4159"/>
    <property type="match status" value="1"/>
</dbReference>
<dbReference type="Gene3D" id="3.40.50.12140">
    <property type="entry name" value="Domain of unknown function DUF4159"/>
    <property type="match status" value="1"/>
</dbReference>
<evidence type="ECO:0000259" key="3">
    <source>
        <dbReference type="Pfam" id="PF13709"/>
    </source>
</evidence>
<name>A0A8J4M4W7_9PROT</name>
<reference evidence="4" key="1">
    <citation type="journal article" date="2020" name="mSystems">
        <title>Genome- and Community-Level Interaction Insights into Carbon Utilization and Element Cycling Functions of Hydrothermarchaeota in Hydrothermal Sediment.</title>
        <authorList>
            <person name="Zhou Z."/>
            <person name="Liu Y."/>
            <person name="Xu W."/>
            <person name="Pan J."/>
            <person name="Luo Z.H."/>
            <person name="Li M."/>
        </authorList>
    </citation>
    <scope>NUCLEOTIDE SEQUENCE</scope>
    <source>
        <strain evidence="4">SpSt-997</strain>
    </source>
</reference>
<dbReference type="NCBIfam" id="TIGR02226">
    <property type="entry name" value="two_anch"/>
    <property type="match status" value="1"/>
</dbReference>
<sequence>MRGVAAFGFASPWLLLALAGLPLLWWLLRVTPPAPRRQSFPAIRLLLGLPTKEETSARTPLWLLALRLLAAGLLIIGLAGPLREAGSALPGQGTVLLVIDNGWAAAADWSARIAAAQGILDRAARAGRDVALLATAPSADGSPPRLSPALPVAEARARLAALAPLPWPPDRDASARALAGVDGAGIVYLADGLASPGDPAFAGALKTAGHVLELRAPVPPRLLLPPRATAAALIARLAQIPGGATPPAAILAETGDGRTLARVALQFSPGAAIAERAIPLPPELRNQLARLVLAGPASAGGVVLLDERWRRRPVGLAAADATAADAPLIGDLYYLRRALAPFAEIREGDLARLLATKLAVLILADRPLGEGAEAEGVARFLAQGGVLVRFAGPRLAAHPDDFLPVPLLLGDRTLGGAMSWDKPAHLAPFPPGSPFAGLPTPAEVSIARQVLAEPSARLASETWASLSDGTPLVTSAARGPGRIVLFHVTANDDWSNLPLSGLFVDMLRRIVQLSAGVAATPDATPLAPAETLDGFGVLGPPPPAARALPANALATTPVGPAAPPGLYGPENAREARNLADGLPPLAASAAIAGAQQASLAAIGRTRDFGPLLLGMALALLALDLIVSLGLRGLLRPRLAGFTLLLALPLAAHAEWPASPNPALETRLAYVVTGDGAVDQVSRAGLAGLSDYVNQRTAAALATPAAVKPGEDDLSFYPLLYWPILADAPSPSPAEVNALNDYMSHGGIILIDTRDAAAGADFNPGGAAALRRLGQELAIPPLAPLTVDHVLARTFFLLRDFPGRYDGASVWVQRDQDRSNDSVSPVIIGANDWAAAWATDEDGHHPYAVIPGGDRQRLLAYRFGVNLVMYALTGNYKGDQVHVPAILERLGQ</sequence>
<feature type="domain" description="DUF4159" evidence="3">
    <location>
        <begin position="666"/>
        <end position="871"/>
    </location>
</feature>
<accession>A0A8J4M4W7</accession>
<gene>
    <name evidence="4" type="ORF">ENY07_00495</name>
</gene>
<dbReference type="AlphaFoldDB" id="A0A8J4M4W7"/>
<feature type="domain" description="Aerotolerance regulator N-terminal" evidence="2">
    <location>
        <begin position="7"/>
        <end position="81"/>
    </location>
</feature>
<evidence type="ECO:0000259" key="2">
    <source>
        <dbReference type="Pfam" id="PF07584"/>
    </source>
</evidence>
<organism evidence="4">
    <name type="scientific">Acidicaldus sp</name>
    <dbReference type="NCBI Taxonomy" id="1872105"/>
    <lineage>
        <taxon>Bacteria</taxon>
        <taxon>Pseudomonadati</taxon>
        <taxon>Pseudomonadota</taxon>
        <taxon>Alphaproteobacteria</taxon>
        <taxon>Acetobacterales</taxon>
        <taxon>Acetobacteraceae</taxon>
        <taxon>Acidicaldus</taxon>
    </lineage>
</organism>
<feature type="transmembrane region" description="Helical" evidence="1">
    <location>
        <begin position="6"/>
        <end position="28"/>
    </location>
</feature>
<dbReference type="InterPro" id="IPR011933">
    <property type="entry name" value="Double_TM_dom"/>
</dbReference>
<proteinExistence type="predicted"/>
<dbReference type="PANTHER" id="PTHR37464:SF1">
    <property type="entry name" value="BLL2463 PROTEIN"/>
    <property type="match status" value="1"/>
</dbReference>
<evidence type="ECO:0000313" key="4">
    <source>
        <dbReference type="EMBL" id="HGC41697.1"/>
    </source>
</evidence>
<protein>
    <submittedName>
        <fullName evidence="4">DUF4159 domain-containing protein</fullName>
    </submittedName>
</protein>
<dbReference type="Pfam" id="PF07584">
    <property type="entry name" value="BatA"/>
    <property type="match status" value="1"/>
</dbReference>
<keyword evidence="1" id="KW-1133">Transmembrane helix</keyword>
<keyword evidence="1" id="KW-0812">Transmembrane</keyword>
<dbReference type="PANTHER" id="PTHR37464">
    <property type="entry name" value="BLL2463 PROTEIN"/>
    <property type="match status" value="1"/>
</dbReference>
<evidence type="ECO:0000256" key="1">
    <source>
        <dbReference type="SAM" id="Phobius"/>
    </source>
</evidence>